<evidence type="ECO:0000259" key="2">
    <source>
        <dbReference type="Pfam" id="PF00248"/>
    </source>
</evidence>
<dbReference type="InterPro" id="IPR036812">
    <property type="entry name" value="NAD(P)_OxRdtase_dom_sf"/>
</dbReference>
<evidence type="ECO:0000313" key="3">
    <source>
        <dbReference type="EMBL" id="SIQ91816.1"/>
    </source>
</evidence>
<gene>
    <name evidence="3" type="ORF">SAMN05421834_11023</name>
</gene>
<dbReference type="Gene3D" id="3.20.20.100">
    <property type="entry name" value="NADP-dependent oxidoreductase domain"/>
    <property type="match status" value="1"/>
</dbReference>
<dbReference type="SUPFAM" id="SSF51430">
    <property type="entry name" value="NAD(P)-linked oxidoreductase"/>
    <property type="match status" value="1"/>
</dbReference>
<dbReference type="RefSeq" id="WP_076544871.1">
    <property type="nucleotide sequence ID" value="NZ_FTNC01000010.1"/>
</dbReference>
<dbReference type="EMBL" id="FTNC01000010">
    <property type="protein sequence ID" value="SIQ91816.1"/>
    <property type="molecule type" value="Genomic_DNA"/>
</dbReference>
<dbReference type="GO" id="GO:0005829">
    <property type="term" value="C:cytosol"/>
    <property type="evidence" value="ECO:0007669"/>
    <property type="project" value="TreeGrafter"/>
</dbReference>
<evidence type="ECO:0000256" key="1">
    <source>
        <dbReference type="ARBA" id="ARBA00023002"/>
    </source>
</evidence>
<dbReference type="PANTHER" id="PTHR43364">
    <property type="entry name" value="NADH-SPECIFIC METHYLGLYOXAL REDUCTASE-RELATED"/>
    <property type="match status" value="1"/>
</dbReference>
<sequence>MNYTTVGRTGIKVSDLCLGTMSFGGDADKETAKEMYRASREVGINFFDTANVYSGGKSEEILGECISEDKREEIILTTKMFYPMSKDLNAMGASRRNIIREVEGSLKRLGTDYIDFYFVHMFDQNTPIEETLRALDQLQKDGKILYPAVSNWAAWQIATALGISAKESLARFELIQPMYNLAKRQAETEILPLAEAHNLGVISYSPLGGGLLTGKYGVDKKPAKGRLVDQERYSARYHDKINYEVAEKFTQYAADKNVHPVTLAVAWVKSNPAVTAPIIAGRNLEQLKDSLAAAEFEMSAEMRKEISELSPTPAPATDRAEVLFDEFE</sequence>
<dbReference type="STRING" id="56779.SAMN05421834_11023"/>
<dbReference type="InterPro" id="IPR023210">
    <property type="entry name" value="NADP_OxRdtase_dom"/>
</dbReference>
<keyword evidence="1" id="KW-0560">Oxidoreductase</keyword>
<dbReference type="FunFam" id="3.20.20.100:FF:000004">
    <property type="entry name" value="Oxidoreductase, aldo/keto reductase"/>
    <property type="match status" value="1"/>
</dbReference>
<dbReference type="CDD" id="cd19087">
    <property type="entry name" value="AKR_AKR12A1_B1_C1"/>
    <property type="match status" value="1"/>
</dbReference>
<dbReference type="AlphaFoldDB" id="A0A1N6WP51"/>
<dbReference type="InterPro" id="IPR050523">
    <property type="entry name" value="AKR_Detox_Biosynth"/>
</dbReference>
<feature type="domain" description="NADP-dependent oxidoreductase" evidence="2">
    <location>
        <begin position="16"/>
        <end position="309"/>
    </location>
</feature>
<dbReference type="OrthoDB" id="9804790at2"/>
<dbReference type="GO" id="GO:0016491">
    <property type="term" value="F:oxidoreductase activity"/>
    <property type="evidence" value="ECO:0007669"/>
    <property type="project" value="UniProtKB-KW"/>
</dbReference>
<organism evidence="3 4">
    <name type="scientific">Halanaerobium kushneri</name>
    <dbReference type="NCBI Taxonomy" id="56779"/>
    <lineage>
        <taxon>Bacteria</taxon>
        <taxon>Bacillati</taxon>
        <taxon>Bacillota</taxon>
        <taxon>Clostridia</taxon>
        <taxon>Halanaerobiales</taxon>
        <taxon>Halanaerobiaceae</taxon>
        <taxon>Halanaerobium</taxon>
    </lineage>
</organism>
<evidence type="ECO:0000313" key="4">
    <source>
        <dbReference type="Proteomes" id="UP000185669"/>
    </source>
</evidence>
<dbReference type="Proteomes" id="UP000185669">
    <property type="component" value="Unassembled WGS sequence"/>
</dbReference>
<name>A0A1N6WP51_9FIRM</name>
<dbReference type="PANTHER" id="PTHR43364:SF4">
    <property type="entry name" value="NAD(P)-LINKED OXIDOREDUCTASE SUPERFAMILY PROTEIN"/>
    <property type="match status" value="1"/>
</dbReference>
<accession>A0A1N6WP51</accession>
<reference evidence="4" key="1">
    <citation type="submission" date="2017-01" db="EMBL/GenBank/DDBJ databases">
        <authorList>
            <person name="Varghese N."/>
            <person name="Submissions S."/>
        </authorList>
    </citation>
    <scope>NUCLEOTIDE SEQUENCE [LARGE SCALE GENOMIC DNA]</scope>
    <source>
        <strain evidence="4">ATCC 700103</strain>
    </source>
</reference>
<dbReference type="Pfam" id="PF00248">
    <property type="entry name" value="Aldo_ket_red"/>
    <property type="match status" value="1"/>
</dbReference>
<proteinExistence type="predicted"/>
<protein>
    <submittedName>
        <fullName evidence="3">Predicted oxidoreductase</fullName>
    </submittedName>
</protein>
<keyword evidence="4" id="KW-1185">Reference proteome</keyword>